<organism evidence="6 7">
    <name type="scientific">Rosa chinensis</name>
    <name type="common">China rose</name>
    <dbReference type="NCBI Taxonomy" id="74649"/>
    <lineage>
        <taxon>Eukaryota</taxon>
        <taxon>Viridiplantae</taxon>
        <taxon>Streptophyta</taxon>
        <taxon>Embryophyta</taxon>
        <taxon>Tracheophyta</taxon>
        <taxon>Spermatophyta</taxon>
        <taxon>Magnoliopsida</taxon>
        <taxon>eudicotyledons</taxon>
        <taxon>Gunneridae</taxon>
        <taxon>Pentapetalae</taxon>
        <taxon>rosids</taxon>
        <taxon>fabids</taxon>
        <taxon>Rosales</taxon>
        <taxon>Rosaceae</taxon>
        <taxon>Rosoideae</taxon>
        <taxon>Rosoideae incertae sedis</taxon>
        <taxon>Rosa</taxon>
    </lineage>
</organism>
<keyword evidence="1 6" id="KW-0489">Methyltransferase</keyword>
<sequence length="245" mass="27240">MTTPTIQDAIHRETERNKEMAAENTSKVFEAHPMKGGDGPNSYTKNSILQRASVDAAKEFLNKAVAEKLDIKSFLPSKSFRIADLGCSTGPNTFMAVGNILEAVESKYRSQGLNSQIPEFQVFFNDHASNDFNMLFQSLPQNRQYHAAGVPGSFYKQVLPNASINFVYSSTAIQWLSRVPTAVADSNSPAWNKGHIHYSNATDEVIRAYETQYSDDMESFQQARAQEIVYGGLIVLTFPGRHSDT</sequence>
<comment type="caution">
    <text evidence="6">The sequence shown here is derived from an EMBL/GenBank/DDBJ whole genome shotgun (WGS) entry which is preliminary data.</text>
</comment>
<feature type="compositionally biased region" description="Basic and acidic residues" evidence="5">
    <location>
        <begin position="9"/>
        <end position="21"/>
    </location>
</feature>
<evidence type="ECO:0000256" key="2">
    <source>
        <dbReference type="ARBA" id="ARBA00022679"/>
    </source>
</evidence>
<dbReference type="InterPro" id="IPR005299">
    <property type="entry name" value="MeTrfase_7"/>
</dbReference>
<dbReference type="Gene3D" id="3.40.50.150">
    <property type="entry name" value="Vaccinia Virus protein VP39"/>
    <property type="match status" value="1"/>
</dbReference>
<accession>A0A2P6P206</accession>
<dbReference type="InterPro" id="IPR042086">
    <property type="entry name" value="MeTrfase_capping"/>
</dbReference>
<dbReference type="Pfam" id="PF03492">
    <property type="entry name" value="Methyltransf_7"/>
    <property type="match status" value="1"/>
</dbReference>
<gene>
    <name evidence="6" type="ORF">RchiOBHm_Chr7g0179041</name>
</gene>
<keyword evidence="2 6" id="KW-0808">Transferase</keyword>
<evidence type="ECO:0000256" key="4">
    <source>
        <dbReference type="ARBA" id="ARBA00022842"/>
    </source>
</evidence>
<evidence type="ECO:0000256" key="1">
    <source>
        <dbReference type="ARBA" id="ARBA00022603"/>
    </source>
</evidence>
<dbReference type="GO" id="GO:0032259">
    <property type="term" value="P:methylation"/>
    <property type="evidence" value="ECO:0007669"/>
    <property type="project" value="UniProtKB-KW"/>
</dbReference>
<dbReference type="Gene3D" id="1.10.1200.270">
    <property type="entry name" value="Methyltransferase, alpha-helical capping domain"/>
    <property type="match status" value="1"/>
</dbReference>
<keyword evidence="7" id="KW-1185">Reference proteome</keyword>
<evidence type="ECO:0000256" key="5">
    <source>
        <dbReference type="SAM" id="MobiDB-lite"/>
    </source>
</evidence>
<name>A0A2P6P206_ROSCH</name>
<feature type="region of interest" description="Disordered" evidence="5">
    <location>
        <begin position="1"/>
        <end position="23"/>
    </location>
</feature>
<dbReference type="EMBL" id="PDCK01000045">
    <property type="protein sequence ID" value="PRQ15956.1"/>
    <property type="molecule type" value="Genomic_DNA"/>
</dbReference>
<keyword evidence="4" id="KW-0460">Magnesium</keyword>
<dbReference type="Gramene" id="PRQ15956">
    <property type="protein sequence ID" value="PRQ15956"/>
    <property type="gene ID" value="RchiOBHm_Chr7g0179041"/>
</dbReference>
<dbReference type="SUPFAM" id="SSF53335">
    <property type="entry name" value="S-adenosyl-L-methionine-dependent methyltransferases"/>
    <property type="match status" value="1"/>
</dbReference>
<keyword evidence="3" id="KW-0479">Metal-binding</keyword>
<dbReference type="PANTHER" id="PTHR31009">
    <property type="entry name" value="S-ADENOSYL-L-METHIONINE:CARBOXYL METHYLTRANSFERASE FAMILY PROTEIN"/>
    <property type="match status" value="1"/>
</dbReference>
<evidence type="ECO:0000313" key="7">
    <source>
        <dbReference type="Proteomes" id="UP000238479"/>
    </source>
</evidence>
<dbReference type="Proteomes" id="UP000238479">
    <property type="component" value="Chromosome 7"/>
</dbReference>
<proteinExistence type="predicted"/>
<dbReference type="GO" id="GO:0030749">
    <property type="term" value="F:loganate O-methyltransferase activity"/>
    <property type="evidence" value="ECO:0007669"/>
    <property type="project" value="UniProtKB-EC"/>
</dbReference>
<protein>
    <submittedName>
        <fullName evidence="6">Putative loganate O-methyltransferase</fullName>
        <ecNumber evidence="6">2.1.1.50</ecNumber>
    </submittedName>
</protein>
<dbReference type="OMA" id="DEDNTAM"/>
<evidence type="ECO:0000313" key="6">
    <source>
        <dbReference type="EMBL" id="PRQ15956.1"/>
    </source>
</evidence>
<dbReference type="InterPro" id="IPR029063">
    <property type="entry name" value="SAM-dependent_MTases_sf"/>
</dbReference>
<evidence type="ECO:0000256" key="3">
    <source>
        <dbReference type="ARBA" id="ARBA00022723"/>
    </source>
</evidence>
<dbReference type="AlphaFoldDB" id="A0A2P6P206"/>
<reference evidence="6 7" key="1">
    <citation type="journal article" date="2018" name="Nat. Genet.">
        <title>The Rosa genome provides new insights in the design of modern roses.</title>
        <authorList>
            <person name="Bendahmane M."/>
        </authorList>
    </citation>
    <scope>NUCLEOTIDE SEQUENCE [LARGE SCALE GENOMIC DNA]</scope>
    <source>
        <strain evidence="7">cv. Old Blush</strain>
    </source>
</reference>
<dbReference type="GO" id="GO:0046872">
    <property type="term" value="F:metal ion binding"/>
    <property type="evidence" value="ECO:0007669"/>
    <property type="project" value="UniProtKB-KW"/>
</dbReference>
<dbReference type="EC" id="2.1.1.50" evidence="6"/>